<organism evidence="1 2">
    <name type="scientific">Simkania negevensis</name>
    <dbReference type="NCBI Taxonomy" id="83561"/>
    <lineage>
        <taxon>Bacteria</taxon>
        <taxon>Pseudomonadati</taxon>
        <taxon>Chlamydiota</taxon>
        <taxon>Chlamydiia</taxon>
        <taxon>Parachlamydiales</taxon>
        <taxon>Simkaniaceae</taxon>
        <taxon>Simkania</taxon>
    </lineage>
</organism>
<reference evidence="1 2" key="1">
    <citation type="submission" date="2021-02" db="EMBL/GenBank/DDBJ databases">
        <title>Activity-based single-cell genomes from oceanic crustal fluid captures similar information to metagenomic and metatranscriptomic surveys with orders of magnitude less sampling.</title>
        <authorList>
            <person name="D'Angelo T.S."/>
            <person name="Orcutt B.N."/>
        </authorList>
    </citation>
    <scope>NUCLEOTIDE SEQUENCE [LARGE SCALE GENOMIC DNA]</scope>
    <source>
        <strain evidence="1">AH-315-G07</strain>
    </source>
</reference>
<comment type="caution">
    <text evidence="1">The sequence shown here is derived from an EMBL/GenBank/DDBJ whole genome shotgun (WGS) entry which is preliminary data.</text>
</comment>
<proteinExistence type="predicted"/>
<name>A0ABS3APW8_9BACT</name>
<evidence type="ECO:0000313" key="1">
    <source>
        <dbReference type="EMBL" id="MBN4066752.1"/>
    </source>
</evidence>
<dbReference type="EMBL" id="JAFITR010000021">
    <property type="protein sequence ID" value="MBN4066752.1"/>
    <property type="molecule type" value="Genomic_DNA"/>
</dbReference>
<sequence>MHVTAHDKHCDFFSQNFFIEFEELLTETEALLLQEKQERVIRRQHTELESLPLSFADAYRHGIDLWRQDDEIKKLTFSRQLATLASQLCKEKSLRIACTQIWLGGNDPSHFFPHLSNETSLQDLVACQSLAAGVIICLEPALFPSSEPLHINSFPIVRGHAAYLSPTFPIPFSTLAQAKGGCYLAIAYISQTAICTHKPHLPHSRLLKNLGYSSGDRLKTETHPVLCR</sequence>
<dbReference type="Proteomes" id="UP000722121">
    <property type="component" value="Unassembled WGS sequence"/>
</dbReference>
<protein>
    <submittedName>
        <fullName evidence="1">Uncharacterized protein</fullName>
    </submittedName>
</protein>
<dbReference type="Gene3D" id="2.60.120.620">
    <property type="entry name" value="q2cbj1_9rhob like domain"/>
    <property type="match status" value="1"/>
</dbReference>
<accession>A0ABS3APW8</accession>
<keyword evidence="2" id="KW-1185">Reference proteome</keyword>
<gene>
    <name evidence="1" type="ORF">JYU14_01555</name>
</gene>
<evidence type="ECO:0000313" key="2">
    <source>
        <dbReference type="Proteomes" id="UP000722121"/>
    </source>
</evidence>